<dbReference type="GeneID" id="13451291"/>
<dbReference type="PANTHER" id="PTHR33297">
    <property type="entry name" value="AMASTIN-LIKE SURFACE PROTEIN-LIKE PROTEIN-RELATED"/>
    <property type="match status" value="1"/>
</dbReference>
<evidence type="ECO:0000313" key="2">
    <source>
        <dbReference type="EMBL" id="CBZ30300.1"/>
    </source>
</evidence>
<feature type="transmembrane region" description="Helical" evidence="1">
    <location>
        <begin position="79"/>
        <end position="100"/>
    </location>
</feature>
<dbReference type="GeneID" id="13452355"/>
<dbReference type="RefSeq" id="XP_003886594.1">
    <property type="nucleotide sequence ID" value="XM_003886545.1"/>
</dbReference>
<feature type="transmembrane region" description="Helical" evidence="1">
    <location>
        <begin position="149"/>
        <end position="171"/>
    </location>
</feature>
<accession>E8NHF5</accession>
<keyword evidence="1" id="KW-0472">Membrane</keyword>
<dbReference type="GeneID" id="13454560"/>
<organism evidence="3 7">
    <name type="scientific">Leishmania mexicana (strain MHOM/GT/2001/U1103)</name>
    <dbReference type="NCBI Taxonomy" id="929439"/>
    <lineage>
        <taxon>Eukaryota</taxon>
        <taxon>Discoba</taxon>
        <taxon>Euglenozoa</taxon>
        <taxon>Kinetoplastea</taxon>
        <taxon>Metakinetoplastina</taxon>
        <taxon>Trypanosomatida</taxon>
        <taxon>Trypanosomatidae</taxon>
        <taxon>Leishmaniinae</taxon>
        <taxon>Leishmania</taxon>
    </lineage>
</organism>
<dbReference type="RefSeq" id="XP_003878748.1">
    <property type="nucleotide sequence ID" value="XM_003878699.1"/>
</dbReference>
<evidence type="ECO:0000256" key="1">
    <source>
        <dbReference type="SAM" id="Phobius"/>
    </source>
</evidence>
<dbReference type="EMBL" id="FR799586">
    <property type="protein sequence ID" value="CBZ30300.1"/>
    <property type="molecule type" value="Genomic_DNA"/>
</dbReference>
<evidence type="ECO:0000313" key="4">
    <source>
        <dbReference type="EMBL" id="CBZ40962.1"/>
    </source>
</evidence>
<dbReference type="KEGG" id="lmi:LmxM_33_1920e_1"/>
<evidence type="ECO:0000313" key="5">
    <source>
        <dbReference type="EMBL" id="CBZ40977.1"/>
    </source>
</evidence>
<dbReference type="KEGG" id="lmi:LMXM_33_1560"/>
<keyword evidence="1" id="KW-1133">Transmembrane helix</keyword>
<dbReference type="VEuPathDB" id="TriTrypDB:LmxM.33.1920e"/>
<sequence>MAYSVPLILYVIIQLAALLLLLVGTPIEMFRVMVPNGDPICITLWGSPYTCRSSDYLLYIEMLYGTCPSRVSRFRVAQAFVIISIAVYLAAFTAGLTLLFCCSFLRVVCLALNVVGAGTLCVVWVAMVVTYNKVDGPQCSRLKDRGTLGVGLILLVVAWILDIINIIFLLIPSQVRESVESVNSKEYTEQE</sequence>
<dbReference type="VEuPathDB" id="TriTrypDB:LmxM.33.1560"/>
<dbReference type="VEuPathDB" id="TriTrypDB:LmxM.33.1920a"/>
<dbReference type="AlphaFoldDB" id="E8NHF5"/>
<dbReference type="VEuPathDB" id="TriTrypDB:LmxM.33.1920b"/>
<feature type="transmembrane region" description="Helical" evidence="1">
    <location>
        <begin position="7"/>
        <end position="27"/>
    </location>
</feature>
<dbReference type="KEGG" id="lmi:LmxM_33_1920a_1"/>
<dbReference type="Pfam" id="PF07344">
    <property type="entry name" value="Amastin"/>
    <property type="match status" value="1"/>
</dbReference>
<dbReference type="EMBL" id="CADB01000314">
    <property type="protein sequence ID" value="CBZ40962.1"/>
    <property type="molecule type" value="Genomic_DNA"/>
</dbReference>
<reference evidence="3" key="2">
    <citation type="submission" date="2011-02" db="EMBL/GenBank/DDBJ databases">
        <authorList>
            <person name="Aslett M."/>
        </authorList>
    </citation>
    <scope>NUCLEOTIDE SEQUENCE</scope>
    <source>
        <strain evidence="3">MHOM/GT/2001/U1103</strain>
    </source>
</reference>
<dbReference type="OMA" id="HIRTRGV"/>
<name>E8NHF5_LEIMU</name>
<dbReference type="PANTHER" id="PTHR33297:SF4">
    <property type="entry name" value="AMASTIN"/>
    <property type="match status" value="1"/>
</dbReference>
<dbReference type="Proteomes" id="UP000007259">
    <property type="component" value="Unassembled WGS sequence"/>
</dbReference>
<dbReference type="RefSeq" id="XP_003886507.1">
    <property type="nucleotide sequence ID" value="XM_003886458.1"/>
</dbReference>
<dbReference type="RefSeq" id="XP_003886562.1">
    <property type="nucleotide sequence ID" value="XM_003886513.1"/>
</dbReference>
<keyword evidence="7" id="KW-1185">Reference proteome</keyword>
<feature type="transmembrane region" description="Helical" evidence="1">
    <location>
        <begin position="107"/>
        <end position="129"/>
    </location>
</feature>
<dbReference type="EMBL" id="CADB01000076">
    <property type="protein sequence ID" value="CBZ40928.1"/>
    <property type="molecule type" value="Genomic_DNA"/>
</dbReference>
<dbReference type="InterPro" id="IPR009944">
    <property type="entry name" value="Amastin"/>
</dbReference>
<dbReference type="GeneID" id="13451333"/>
<dbReference type="VEuPathDB" id="TriTrypDB:LmxM.33.1920d"/>
<keyword evidence="1" id="KW-0812">Transmembrane</keyword>
<evidence type="ECO:0000313" key="6">
    <source>
        <dbReference type="EMBL" id="CBZ41019.1"/>
    </source>
</evidence>
<dbReference type="GeneID" id="13451348"/>
<dbReference type="RefSeq" id="XP_003886547.1">
    <property type="nucleotide sequence ID" value="XM_003886498.1"/>
</dbReference>
<gene>
    <name evidence="2" type="ORF">LMXM_33_1560</name>
    <name evidence="4" type="ORF">LmxM_33_1920a_1</name>
    <name evidence="5" type="ORF">LmxM_33_1920b_1</name>
    <name evidence="3" type="ORF">LmxM_33_1920d_1</name>
    <name evidence="6" type="ORF">LmxM_33_1920e_1</name>
</gene>
<dbReference type="EMBL" id="CADB01000529">
    <property type="protein sequence ID" value="CBZ41019.1"/>
    <property type="molecule type" value="Genomic_DNA"/>
</dbReference>
<reference evidence="3 7" key="1">
    <citation type="journal article" date="2011" name="Genome Res.">
        <title>Chromosome and gene copy number variation allow major structural change between species and strains of Leishmania.</title>
        <authorList>
            <person name="Rogers M.B."/>
            <person name="Hilley J.D."/>
            <person name="Dickens N.J."/>
            <person name="Wilkes J."/>
            <person name="Bates P.A."/>
            <person name="Depledge D.P."/>
            <person name="Harris D."/>
            <person name="Her Y."/>
            <person name="Herzyk P."/>
            <person name="Imamura H."/>
            <person name="Otto T.D."/>
            <person name="Sanders M."/>
            <person name="Seeger K."/>
            <person name="Dujardin J.C."/>
            <person name="Berriman M."/>
            <person name="Smith D.F."/>
            <person name="Hertz-Fowler C."/>
            <person name="Mottram J.C."/>
        </authorList>
    </citation>
    <scope>NUCLEOTIDE SEQUENCE [LARGE SCALE GENOMIC DNA]</scope>
    <source>
        <strain evidence="3 7">MHOM/GT/2001/U1103</strain>
    </source>
</reference>
<evidence type="ECO:0000313" key="7">
    <source>
        <dbReference type="Proteomes" id="UP000007259"/>
    </source>
</evidence>
<proteinExistence type="predicted"/>
<dbReference type="EMBL" id="CADB01000437">
    <property type="protein sequence ID" value="CBZ40977.1"/>
    <property type="molecule type" value="Genomic_DNA"/>
</dbReference>
<evidence type="ECO:0000313" key="3">
    <source>
        <dbReference type="EMBL" id="CBZ40928.1"/>
    </source>
</evidence>
<dbReference type="Proteomes" id="UP000007259">
    <property type="component" value="Chromosome 33"/>
</dbReference>
<dbReference type="KEGG" id="lmi:LmxM_33_1920d_1"/>
<protein>
    <submittedName>
        <fullName evidence="2">Putative amastin-like surface protein</fullName>
    </submittedName>
    <submittedName>
        <fullName evidence="3">WGS CADB00000000 data, contig 16</fullName>
    </submittedName>
    <submittedName>
        <fullName evidence="4">WGS CADB00000000 data, contig 38</fullName>
    </submittedName>
    <submittedName>
        <fullName evidence="5">WGS CADB00000000 data, contig 49</fullName>
    </submittedName>
    <submittedName>
        <fullName evidence="6">WGS CADB00000000 data, contig 76</fullName>
    </submittedName>
</protein>
<dbReference type="KEGG" id="lmi:LmxM_33_1920b_1"/>